<dbReference type="CDD" id="cd03386">
    <property type="entry name" value="PAP2_Aur1_like"/>
    <property type="match status" value="1"/>
</dbReference>
<feature type="transmembrane region" description="Helical" evidence="5">
    <location>
        <begin position="220"/>
        <end position="239"/>
    </location>
</feature>
<proteinExistence type="predicted"/>
<evidence type="ECO:0000256" key="4">
    <source>
        <dbReference type="ARBA" id="ARBA00023136"/>
    </source>
</evidence>
<reference evidence="7 8" key="1">
    <citation type="submission" date="2024-10" db="EMBL/GenBank/DDBJ databases">
        <title>The Natural Products Discovery Center: Release of the First 8490 Sequenced Strains for Exploring Actinobacteria Biosynthetic Diversity.</title>
        <authorList>
            <person name="Kalkreuter E."/>
            <person name="Kautsar S.A."/>
            <person name="Yang D."/>
            <person name="Bader C.D."/>
            <person name="Teijaro C.N."/>
            <person name="Fluegel L."/>
            <person name="Davis C.M."/>
            <person name="Simpson J.R."/>
            <person name="Lauterbach L."/>
            <person name="Steele A.D."/>
            <person name="Gui C."/>
            <person name="Meng S."/>
            <person name="Li G."/>
            <person name="Viehrig K."/>
            <person name="Ye F."/>
            <person name="Su P."/>
            <person name="Kiefer A.F."/>
            <person name="Nichols A."/>
            <person name="Cepeda A.J."/>
            <person name="Yan W."/>
            <person name="Fan B."/>
            <person name="Jiang Y."/>
            <person name="Adhikari A."/>
            <person name="Zheng C.-J."/>
            <person name="Schuster L."/>
            <person name="Cowan T.M."/>
            <person name="Smanski M.J."/>
            <person name="Chevrette M.G."/>
            <person name="De Carvalho L.P.S."/>
            <person name="Shen B."/>
        </authorList>
    </citation>
    <scope>NUCLEOTIDE SEQUENCE [LARGE SCALE GENOMIC DNA]</scope>
    <source>
        <strain evidence="7 8">NPDC049639</strain>
    </source>
</reference>
<keyword evidence="2 5" id="KW-0812">Transmembrane</keyword>
<dbReference type="Pfam" id="PF14378">
    <property type="entry name" value="PAP2_3"/>
    <property type="match status" value="1"/>
</dbReference>
<feature type="domain" description="Inositolphosphotransferase Aur1/Ipt1" evidence="6">
    <location>
        <begin position="53"/>
        <end position="232"/>
    </location>
</feature>
<sequence>MHPNLTLTGWPARRHVRRGFVEALLVLGAFGLYNLGRVLAVSGRPRADGDARHVLAVERWLHLPTEAWAQDLVLPHPALLWFADHYYEFVHFPLTAGVLVWLYRHRPAAYEWAKYALLIGTGLGLLVHIAFPVTPPRLMPSLHMVDTGVQSGSSVYQAPVLSSLSNQYAAMPSLHVGWAFLLAVVMIAATRGRWRPLWLLHPLVTLAVVVVTANHYWLDAVVGVAFVGVGLVLGAGAVAGREWDRPARVVPV</sequence>
<dbReference type="PANTHER" id="PTHR31310:SF7">
    <property type="entry name" value="PA-PHOSPHATASE RELATED-FAMILY PROTEIN DDB_G0268928"/>
    <property type="match status" value="1"/>
</dbReference>
<name>A0ABW8AM34_9ACTN</name>
<evidence type="ECO:0000259" key="6">
    <source>
        <dbReference type="Pfam" id="PF14378"/>
    </source>
</evidence>
<dbReference type="RefSeq" id="WP_398279131.1">
    <property type="nucleotide sequence ID" value="NZ_JBITLV010000003.1"/>
</dbReference>
<dbReference type="Proteomes" id="UP001612915">
    <property type="component" value="Unassembled WGS sequence"/>
</dbReference>
<feature type="transmembrane region" description="Helical" evidence="5">
    <location>
        <begin position="85"/>
        <end position="103"/>
    </location>
</feature>
<accession>A0ABW8AM34</accession>
<feature type="transmembrane region" description="Helical" evidence="5">
    <location>
        <begin position="169"/>
        <end position="190"/>
    </location>
</feature>
<comment type="caution">
    <text evidence="7">The sequence shown here is derived from an EMBL/GenBank/DDBJ whole genome shotgun (WGS) entry which is preliminary data.</text>
</comment>
<keyword evidence="8" id="KW-1185">Reference proteome</keyword>
<protein>
    <submittedName>
        <fullName evidence="7">Phosphatase PAP2 family protein</fullName>
    </submittedName>
</protein>
<feature type="transmembrane region" description="Helical" evidence="5">
    <location>
        <begin position="20"/>
        <end position="40"/>
    </location>
</feature>
<dbReference type="InterPro" id="IPR026841">
    <property type="entry name" value="Aur1/Ipt1"/>
</dbReference>
<evidence type="ECO:0000256" key="2">
    <source>
        <dbReference type="ARBA" id="ARBA00022692"/>
    </source>
</evidence>
<comment type="subcellular location">
    <subcellularLocation>
        <location evidence="1">Membrane</location>
        <topology evidence="1">Multi-pass membrane protein</topology>
    </subcellularLocation>
</comment>
<keyword evidence="3 5" id="KW-1133">Transmembrane helix</keyword>
<dbReference type="PANTHER" id="PTHR31310">
    <property type="match status" value="1"/>
</dbReference>
<dbReference type="InterPro" id="IPR052185">
    <property type="entry name" value="IPC_Synthase-Related"/>
</dbReference>
<feature type="transmembrane region" description="Helical" evidence="5">
    <location>
        <begin position="197"/>
        <end position="214"/>
    </location>
</feature>
<organism evidence="7 8">
    <name type="scientific">Spongisporangium articulatum</name>
    <dbReference type="NCBI Taxonomy" id="3362603"/>
    <lineage>
        <taxon>Bacteria</taxon>
        <taxon>Bacillati</taxon>
        <taxon>Actinomycetota</taxon>
        <taxon>Actinomycetes</taxon>
        <taxon>Kineosporiales</taxon>
        <taxon>Kineosporiaceae</taxon>
        <taxon>Spongisporangium</taxon>
    </lineage>
</organism>
<dbReference type="EMBL" id="JBITLV010000003">
    <property type="protein sequence ID" value="MFI7587440.1"/>
    <property type="molecule type" value="Genomic_DNA"/>
</dbReference>
<feature type="transmembrane region" description="Helical" evidence="5">
    <location>
        <begin position="115"/>
        <end position="134"/>
    </location>
</feature>
<evidence type="ECO:0000313" key="8">
    <source>
        <dbReference type="Proteomes" id="UP001612915"/>
    </source>
</evidence>
<gene>
    <name evidence="7" type="ORF">ACIB24_10245</name>
</gene>
<evidence type="ECO:0000256" key="5">
    <source>
        <dbReference type="SAM" id="Phobius"/>
    </source>
</evidence>
<keyword evidence="4 5" id="KW-0472">Membrane</keyword>
<evidence type="ECO:0000313" key="7">
    <source>
        <dbReference type="EMBL" id="MFI7587440.1"/>
    </source>
</evidence>
<evidence type="ECO:0000256" key="3">
    <source>
        <dbReference type="ARBA" id="ARBA00022989"/>
    </source>
</evidence>
<evidence type="ECO:0000256" key="1">
    <source>
        <dbReference type="ARBA" id="ARBA00004141"/>
    </source>
</evidence>